<gene>
    <name evidence="2" type="ORF">FHT01_001190</name>
</gene>
<dbReference type="Proteomes" id="UP000788153">
    <property type="component" value="Unassembled WGS sequence"/>
</dbReference>
<name>A0ABX0TZA5_9SPHN</name>
<proteinExistence type="predicted"/>
<dbReference type="EMBL" id="JAASQP010000001">
    <property type="protein sequence ID" value="NIJ23648.1"/>
    <property type="molecule type" value="Genomic_DNA"/>
</dbReference>
<evidence type="ECO:0000256" key="1">
    <source>
        <dbReference type="SAM" id="SignalP"/>
    </source>
</evidence>
<organism evidence="2 3">
    <name type="scientific">Sphingomonas japonica</name>
    <dbReference type="NCBI Taxonomy" id="511662"/>
    <lineage>
        <taxon>Bacteria</taxon>
        <taxon>Pseudomonadati</taxon>
        <taxon>Pseudomonadota</taxon>
        <taxon>Alphaproteobacteria</taxon>
        <taxon>Sphingomonadales</taxon>
        <taxon>Sphingomonadaceae</taxon>
        <taxon>Sphingomonas</taxon>
    </lineage>
</organism>
<reference evidence="2 3" key="1">
    <citation type="submission" date="2020-03" db="EMBL/GenBank/DDBJ databases">
        <title>Genomic Encyclopedia of Type Strains, Phase IV (KMG-IV): sequencing the most valuable type-strain genomes for metagenomic binning, comparative biology and taxonomic classification.</title>
        <authorList>
            <person name="Goeker M."/>
        </authorList>
    </citation>
    <scope>NUCLEOTIDE SEQUENCE [LARGE SCALE GENOMIC DNA]</scope>
    <source>
        <strain evidence="2 3">DSM 22753</strain>
    </source>
</reference>
<dbReference type="PROSITE" id="PS51257">
    <property type="entry name" value="PROKAR_LIPOPROTEIN"/>
    <property type="match status" value="1"/>
</dbReference>
<evidence type="ECO:0000313" key="2">
    <source>
        <dbReference type="EMBL" id="NIJ23648.1"/>
    </source>
</evidence>
<comment type="caution">
    <text evidence="2">The sequence shown here is derived from an EMBL/GenBank/DDBJ whole genome shotgun (WGS) entry which is preliminary data.</text>
</comment>
<keyword evidence="1" id="KW-0732">Signal</keyword>
<accession>A0ABX0TZA5</accession>
<keyword evidence="3" id="KW-1185">Reference proteome</keyword>
<sequence length="196" mass="20168">MRFGIALPLLCLALAACGSPEPTVIENEADRAAAVADLKGWDRLFGVPEEAVGHANQFGFRAGDYAQDGSSWLTTGSPVTVSQSDATMPNTATFEGAGISANALDRIVFTLAITDPANADTAKTRFADIVRQFLSQYAIKDGGALDAIAAEESADGVIDAVPVSIAVAPGDGENRTITVTFTRPAASTPGNPQAQG</sequence>
<feature type="signal peptide" evidence="1">
    <location>
        <begin position="1"/>
        <end position="18"/>
    </location>
</feature>
<dbReference type="RefSeq" id="WP_140231277.1">
    <property type="nucleotide sequence ID" value="NZ_JAASQP010000001.1"/>
</dbReference>
<feature type="chain" id="PRO_5046403469" description="Lipoprotein" evidence="1">
    <location>
        <begin position="19"/>
        <end position="196"/>
    </location>
</feature>
<evidence type="ECO:0000313" key="3">
    <source>
        <dbReference type="Proteomes" id="UP000788153"/>
    </source>
</evidence>
<protein>
    <recommendedName>
        <fullName evidence="4">Lipoprotein</fullName>
    </recommendedName>
</protein>
<evidence type="ECO:0008006" key="4">
    <source>
        <dbReference type="Google" id="ProtNLM"/>
    </source>
</evidence>